<gene>
    <name evidence="1" type="ORF">BV25DRAFT_1836406</name>
</gene>
<evidence type="ECO:0000313" key="1">
    <source>
        <dbReference type="EMBL" id="KAI0065655.1"/>
    </source>
</evidence>
<comment type="caution">
    <text evidence="1">The sequence shown here is derived from an EMBL/GenBank/DDBJ whole genome shotgun (WGS) entry which is preliminary data.</text>
</comment>
<evidence type="ECO:0000313" key="2">
    <source>
        <dbReference type="Proteomes" id="UP000814140"/>
    </source>
</evidence>
<name>A0ACB8TC89_9AGAM</name>
<dbReference type="EMBL" id="MU277195">
    <property type="protein sequence ID" value="KAI0065655.1"/>
    <property type="molecule type" value="Genomic_DNA"/>
</dbReference>
<dbReference type="Proteomes" id="UP000814140">
    <property type="component" value="Unassembled WGS sequence"/>
</dbReference>
<reference evidence="1" key="1">
    <citation type="submission" date="2021-03" db="EMBL/GenBank/DDBJ databases">
        <authorList>
            <consortium name="DOE Joint Genome Institute"/>
            <person name="Ahrendt S."/>
            <person name="Looney B.P."/>
            <person name="Miyauchi S."/>
            <person name="Morin E."/>
            <person name="Drula E."/>
            <person name="Courty P.E."/>
            <person name="Chicoki N."/>
            <person name="Fauchery L."/>
            <person name="Kohler A."/>
            <person name="Kuo A."/>
            <person name="Labutti K."/>
            <person name="Pangilinan J."/>
            <person name="Lipzen A."/>
            <person name="Riley R."/>
            <person name="Andreopoulos W."/>
            <person name="He G."/>
            <person name="Johnson J."/>
            <person name="Barry K.W."/>
            <person name="Grigoriev I.V."/>
            <person name="Nagy L."/>
            <person name="Hibbett D."/>
            <person name="Henrissat B."/>
            <person name="Matheny P.B."/>
            <person name="Labbe J."/>
            <person name="Martin F."/>
        </authorList>
    </citation>
    <scope>NUCLEOTIDE SEQUENCE</scope>
    <source>
        <strain evidence="1">HHB10654</strain>
    </source>
</reference>
<accession>A0ACB8TC89</accession>
<keyword evidence="2" id="KW-1185">Reference proteome</keyword>
<proteinExistence type="predicted"/>
<organism evidence="1 2">
    <name type="scientific">Artomyces pyxidatus</name>
    <dbReference type="NCBI Taxonomy" id="48021"/>
    <lineage>
        <taxon>Eukaryota</taxon>
        <taxon>Fungi</taxon>
        <taxon>Dikarya</taxon>
        <taxon>Basidiomycota</taxon>
        <taxon>Agaricomycotina</taxon>
        <taxon>Agaricomycetes</taxon>
        <taxon>Russulales</taxon>
        <taxon>Auriscalpiaceae</taxon>
        <taxon>Artomyces</taxon>
    </lineage>
</organism>
<sequence>MPEMPWGPVPPHPGSLHGEHERTYSRNPYDTLAGTAHQYSRRYSENAPTGSGSSAPSSATAYPSDTWPQPPSPWDDGRAAWAFQEAAAVDSAHIGMQGVPWETNMENRWDVEGTLSDYWPEGAGVSVSTLLEGPVQSPVPHCTTLVWTSNTLALSYKLTASIGLRNINICQRDHRNGIPKSKDGSPVVSSWALEIAKPVSTLSQQYIM</sequence>
<reference evidence="1" key="2">
    <citation type="journal article" date="2022" name="New Phytol.">
        <title>Evolutionary transition to the ectomycorrhizal habit in the genomes of a hyperdiverse lineage of mushroom-forming fungi.</title>
        <authorList>
            <person name="Looney B."/>
            <person name="Miyauchi S."/>
            <person name="Morin E."/>
            <person name="Drula E."/>
            <person name="Courty P.E."/>
            <person name="Kohler A."/>
            <person name="Kuo A."/>
            <person name="LaButti K."/>
            <person name="Pangilinan J."/>
            <person name="Lipzen A."/>
            <person name="Riley R."/>
            <person name="Andreopoulos W."/>
            <person name="He G."/>
            <person name="Johnson J."/>
            <person name="Nolan M."/>
            <person name="Tritt A."/>
            <person name="Barry K.W."/>
            <person name="Grigoriev I.V."/>
            <person name="Nagy L.G."/>
            <person name="Hibbett D."/>
            <person name="Henrissat B."/>
            <person name="Matheny P.B."/>
            <person name="Labbe J."/>
            <person name="Martin F.M."/>
        </authorList>
    </citation>
    <scope>NUCLEOTIDE SEQUENCE</scope>
    <source>
        <strain evidence="1">HHB10654</strain>
    </source>
</reference>
<protein>
    <submittedName>
        <fullName evidence="1">Uncharacterized protein</fullName>
    </submittedName>
</protein>